<feature type="domain" description="Exonuclease" evidence="4">
    <location>
        <begin position="2"/>
        <end position="184"/>
    </location>
</feature>
<dbReference type="GO" id="GO:0004527">
    <property type="term" value="F:exonuclease activity"/>
    <property type="evidence" value="ECO:0007669"/>
    <property type="project" value="UniProtKB-KW"/>
</dbReference>
<proteinExistence type="predicted"/>
<dbReference type="InterPro" id="IPR013520">
    <property type="entry name" value="Ribonucl_H"/>
</dbReference>
<dbReference type="SUPFAM" id="SSF53098">
    <property type="entry name" value="Ribonuclease H-like"/>
    <property type="match status" value="1"/>
</dbReference>
<dbReference type="RefSeq" id="WP_178645068.1">
    <property type="nucleotide sequence ID" value="NZ_JBBMEJ010000002.1"/>
</dbReference>
<evidence type="ECO:0000313" key="6">
    <source>
        <dbReference type="Proteomes" id="UP001473063"/>
    </source>
</evidence>
<dbReference type="CDD" id="cd06133">
    <property type="entry name" value="ERI-1_3'hExo_like"/>
    <property type="match status" value="1"/>
</dbReference>
<sequence length="320" mass="38152">MNYIVFDLEWNQNPDGRKHPDSRLPFEIIEIGAVKLNEKREIIDTFQCLIKPKVYHWIHDSIHEVIHVDFHELENGIPFPRAIRNFLEWCGPEYRFFTWGDQDVMELQRNMKYYNLLKLIPGPVHYYDVQKLFSVKFEDGISRRSLEYAIDYLKFPKNRDFHRALADASYTARILLEIDEACMIRHPSLDVYQNPKSKAKEIYISYTDHDKFVSREFVSKERLMKDRTMISTMCPICRCPAKRKIRWFSTNNSKVYYSLALCHEHGPVAGKIRIRKTDAGKYFGVKTLRVQDTEAADEIREKHESLRRKKLLRRSLEKQV</sequence>
<reference evidence="5 6" key="1">
    <citation type="submission" date="2024-03" db="EMBL/GenBank/DDBJ databases">
        <title>Human intestinal bacterial collection.</title>
        <authorList>
            <person name="Pauvert C."/>
            <person name="Hitch T.C.A."/>
            <person name="Clavel T."/>
        </authorList>
    </citation>
    <scope>NUCLEOTIDE SEQUENCE [LARGE SCALE GENOMIC DNA]</scope>
    <source>
        <strain evidence="5 6">CLA-JM-H16</strain>
    </source>
</reference>
<accession>A0ABV1BBB3</accession>
<keyword evidence="1" id="KW-0540">Nuclease</keyword>
<keyword evidence="2 5" id="KW-0378">Hydrolase</keyword>
<organism evidence="5 6">
    <name type="scientific">Blautia aquisgranensis</name>
    <dbReference type="NCBI Taxonomy" id="3133153"/>
    <lineage>
        <taxon>Bacteria</taxon>
        <taxon>Bacillati</taxon>
        <taxon>Bacillota</taxon>
        <taxon>Clostridia</taxon>
        <taxon>Lachnospirales</taxon>
        <taxon>Lachnospiraceae</taxon>
        <taxon>Blautia</taxon>
    </lineage>
</organism>
<evidence type="ECO:0000256" key="2">
    <source>
        <dbReference type="ARBA" id="ARBA00022801"/>
    </source>
</evidence>
<dbReference type="Pfam" id="PF00929">
    <property type="entry name" value="RNase_T"/>
    <property type="match status" value="1"/>
</dbReference>
<evidence type="ECO:0000313" key="5">
    <source>
        <dbReference type="EMBL" id="MEQ2369796.1"/>
    </source>
</evidence>
<dbReference type="EMBL" id="JBBMEJ010000002">
    <property type="protein sequence ID" value="MEQ2369796.1"/>
    <property type="molecule type" value="Genomic_DNA"/>
</dbReference>
<keyword evidence="6" id="KW-1185">Reference proteome</keyword>
<dbReference type="SMART" id="SM00479">
    <property type="entry name" value="EXOIII"/>
    <property type="match status" value="1"/>
</dbReference>
<name>A0ABV1BBB3_9FIRM</name>
<dbReference type="InterPro" id="IPR012337">
    <property type="entry name" value="RNaseH-like_sf"/>
</dbReference>
<dbReference type="InterPro" id="IPR047201">
    <property type="entry name" value="ERI-1_3'hExo-like"/>
</dbReference>
<protein>
    <submittedName>
        <fullName evidence="5">3'-5' exonuclease</fullName>
        <ecNumber evidence="5">3.1.-.-</ecNumber>
    </submittedName>
</protein>
<dbReference type="EC" id="3.1.-.-" evidence="5"/>
<gene>
    <name evidence="5" type="ORF">WMO28_02345</name>
</gene>
<comment type="caution">
    <text evidence="5">The sequence shown here is derived from an EMBL/GenBank/DDBJ whole genome shotgun (WGS) entry which is preliminary data.</text>
</comment>
<keyword evidence="3 5" id="KW-0269">Exonuclease</keyword>
<evidence type="ECO:0000256" key="3">
    <source>
        <dbReference type="ARBA" id="ARBA00022839"/>
    </source>
</evidence>
<dbReference type="InterPro" id="IPR036397">
    <property type="entry name" value="RNaseH_sf"/>
</dbReference>
<evidence type="ECO:0000256" key="1">
    <source>
        <dbReference type="ARBA" id="ARBA00022722"/>
    </source>
</evidence>
<dbReference type="PANTHER" id="PTHR23044:SF61">
    <property type="entry name" value="3'-5' EXORIBONUCLEASE 1-RELATED"/>
    <property type="match status" value="1"/>
</dbReference>
<dbReference type="PANTHER" id="PTHR23044">
    <property type="entry name" value="3'-5' EXONUCLEASE ERI1-RELATED"/>
    <property type="match status" value="1"/>
</dbReference>
<evidence type="ECO:0000259" key="4">
    <source>
        <dbReference type="SMART" id="SM00479"/>
    </source>
</evidence>
<dbReference type="Gene3D" id="3.30.420.10">
    <property type="entry name" value="Ribonuclease H-like superfamily/Ribonuclease H"/>
    <property type="match status" value="1"/>
</dbReference>
<dbReference type="InterPro" id="IPR051274">
    <property type="entry name" value="3-5_Exoribonuclease"/>
</dbReference>
<dbReference type="Proteomes" id="UP001473063">
    <property type="component" value="Unassembled WGS sequence"/>
</dbReference>